<gene>
    <name evidence="6" type="ORF">GCM10009547_21460</name>
</gene>
<name>A0ABP3RWI6_9ACTN</name>
<sequence length="86" mass="9479">MIFDAVRVRLIEIGEAVGALEPALLAQEPEIPWADIKAMRNHLAHRYFDTAHAIVADTVTRELPPLIEAVLRLLDAHDAGPDSDSE</sequence>
<evidence type="ECO:0000256" key="2">
    <source>
        <dbReference type="ARBA" id="ARBA00022649"/>
    </source>
</evidence>
<keyword evidence="4" id="KW-0547">Nucleotide-binding</keyword>
<proteinExistence type="predicted"/>
<evidence type="ECO:0000313" key="6">
    <source>
        <dbReference type="EMBL" id="GAA0618799.1"/>
    </source>
</evidence>
<keyword evidence="2" id="KW-1277">Toxin-antitoxin system</keyword>
<keyword evidence="5" id="KW-0378">Hydrolase</keyword>
<dbReference type="InterPro" id="IPR051813">
    <property type="entry name" value="HepT_RNase_toxin"/>
</dbReference>
<evidence type="ECO:0000313" key="7">
    <source>
        <dbReference type="Proteomes" id="UP001500957"/>
    </source>
</evidence>
<comment type="caution">
    <text evidence="6">The sequence shown here is derived from an EMBL/GenBank/DDBJ whole genome shotgun (WGS) entry which is preliminary data.</text>
</comment>
<evidence type="ECO:0000256" key="1">
    <source>
        <dbReference type="ARBA" id="ARBA00022553"/>
    </source>
</evidence>
<dbReference type="Proteomes" id="UP001500957">
    <property type="component" value="Unassembled WGS sequence"/>
</dbReference>
<accession>A0ABP3RWI6</accession>
<dbReference type="InterPro" id="IPR008201">
    <property type="entry name" value="HepT-like"/>
</dbReference>
<keyword evidence="7" id="KW-1185">Reference proteome</keyword>
<organism evidence="6 7">
    <name type="scientific">Sporichthya brevicatena</name>
    <dbReference type="NCBI Taxonomy" id="171442"/>
    <lineage>
        <taxon>Bacteria</taxon>
        <taxon>Bacillati</taxon>
        <taxon>Actinomycetota</taxon>
        <taxon>Actinomycetes</taxon>
        <taxon>Sporichthyales</taxon>
        <taxon>Sporichthyaceae</taxon>
        <taxon>Sporichthya</taxon>
    </lineage>
</organism>
<evidence type="ECO:0008006" key="8">
    <source>
        <dbReference type="Google" id="ProtNLM"/>
    </source>
</evidence>
<dbReference type="PANTHER" id="PTHR34139">
    <property type="entry name" value="UPF0331 PROTEIN MJ0127"/>
    <property type="match status" value="1"/>
</dbReference>
<keyword evidence="1" id="KW-0597">Phosphoprotein</keyword>
<dbReference type="EMBL" id="BAAAHE010000016">
    <property type="protein sequence ID" value="GAA0618799.1"/>
    <property type="molecule type" value="Genomic_DNA"/>
</dbReference>
<keyword evidence="3" id="KW-0540">Nuclease</keyword>
<evidence type="ECO:0000256" key="5">
    <source>
        <dbReference type="ARBA" id="ARBA00022801"/>
    </source>
</evidence>
<protein>
    <recommendedName>
        <fullName evidence="8">DUF86 domain-containing protein</fullName>
    </recommendedName>
</protein>
<dbReference type="Pfam" id="PF01934">
    <property type="entry name" value="HepT-like"/>
    <property type="match status" value="1"/>
</dbReference>
<dbReference type="PANTHER" id="PTHR34139:SF1">
    <property type="entry name" value="RNASE MJ1380-RELATED"/>
    <property type="match status" value="1"/>
</dbReference>
<evidence type="ECO:0000256" key="3">
    <source>
        <dbReference type="ARBA" id="ARBA00022722"/>
    </source>
</evidence>
<reference evidence="7" key="1">
    <citation type="journal article" date="2019" name="Int. J. Syst. Evol. Microbiol.">
        <title>The Global Catalogue of Microorganisms (GCM) 10K type strain sequencing project: providing services to taxonomists for standard genome sequencing and annotation.</title>
        <authorList>
            <consortium name="The Broad Institute Genomics Platform"/>
            <consortium name="The Broad Institute Genome Sequencing Center for Infectious Disease"/>
            <person name="Wu L."/>
            <person name="Ma J."/>
        </authorList>
    </citation>
    <scope>NUCLEOTIDE SEQUENCE [LARGE SCALE GENOMIC DNA]</scope>
    <source>
        <strain evidence="7">JCM 10671</strain>
    </source>
</reference>
<evidence type="ECO:0000256" key="4">
    <source>
        <dbReference type="ARBA" id="ARBA00022741"/>
    </source>
</evidence>